<keyword evidence="5" id="KW-0472">Membrane</keyword>
<name>A0A7I8VJJ6_9ANNE</name>
<feature type="compositionally biased region" description="Polar residues" evidence="4">
    <location>
        <begin position="557"/>
        <end position="567"/>
    </location>
</feature>
<feature type="compositionally biased region" description="Basic and acidic residues" evidence="4">
    <location>
        <begin position="770"/>
        <end position="782"/>
    </location>
</feature>
<feature type="compositionally biased region" description="Basic and acidic residues" evidence="4">
    <location>
        <begin position="685"/>
        <end position="695"/>
    </location>
</feature>
<evidence type="ECO:0000259" key="7">
    <source>
        <dbReference type="SMART" id="SM00082"/>
    </source>
</evidence>
<keyword evidence="5" id="KW-1133">Transmembrane helix</keyword>
<feature type="domain" description="LRRCT" evidence="7">
    <location>
        <begin position="377"/>
        <end position="424"/>
    </location>
</feature>
<dbReference type="OrthoDB" id="1394818at2759"/>
<dbReference type="SUPFAM" id="SSF52058">
    <property type="entry name" value="L domain-like"/>
    <property type="match status" value="2"/>
</dbReference>
<dbReference type="InterPro" id="IPR003591">
    <property type="entry name" value="Leu-rich_rpt_typical-subtyp"/>
</dbReference>
<reference evidence="8 9" key="1">
    <citation type="submission" date="2020-08" db="EMBL/GenBank/DDBJ databases">
        <authorList>
            <person name="Hejnol A."/>
        </authorList>
    </citation>
    <scope>NUCLEOTIDE SEQUENCE [LARGE SCALE GENOMIC DNA]</scope>
</reference>
<evidence type="ECO:0000256" key="6">
    <source>
        <dbReference type="SAM" id="SignalP"/>
    </source>
</evidence>
<dbReference type="Gene3D" id="3.80.10.10">
    <property type="entry name" value="Ribonuclease Inhibitor"/>
    <property type="match status" value="4"/>
</dbReference>
<feature type="compositionally biased region" description="Polar residues" evidence="4">
    <location>
        <begin position="592"/>
        <end position="602"/>
    </location>
</feature>
<gene>
    <name evidence="8" type="ORF">DGYR_LOCUS4862</name>
</gene>
<dbReference type="InterPro" id="IPR032675">
    <property type="entry name" value="LRR_dom_sf"/>
</dbReference>
<dbReference type="PANTHER" id="PTHR24366">
    <property type="entry name" value="IG(IMMUNOGLOBULIN) AND LRR(LEUCINE RICH REPEAT) DOMAINS"/>
    <property type="match status" value="1"/>
</dbReference>
<dbReference type="SMART" id="SM00082">
    <property type="entry name" value="LRRCT"/>
    <property type="match status" value="2"/>
</dbReference>
<feature type="compositionally biased region" description="Polar residues" evidence="4">
    <location>
        <begin position="757"/>
        <end position="769"/>
    </location>
</feature>
<organism evidence="8 9">
    <name type="scientific">Dimorphilus gyrociliatus</name>
    <dbReference type="NCBI Taxonomy" id="2664684"/>
    <lineage>
        <taxon>Eukaryota</taxon>
        <taxon>Metazoa</taxon>
        <taxon>Spiralia</taxon>
        <taxon>Lophotrochozoa</taxon>
        <taxon>Annelida</taxon>
        <taxon>Polychaeta</taxon>
        <taxon>Polychaeta incertae sedis</taxon>
        <taxon>Dinophilidae</taxon>
        <taxon>Dimorphilus</taxon>
    </lineage>
</organism>
<evidence type="ECO:0000313" key="8">
    <source>
        <dbReference type="EMBL" id="CAD5116220.1"/>
    </source>
</evidence>
<feature type="compositionally biased region" description="Low complexity" evidence="4">
    <location>
        <begin position="630"/>
        <end position="649"/>
    </location>
</feature>
<evidence type="ECO:0000256" key="2">
    <source>
        <dbReference type="ARBA" id="ARBA00022729"/>
    </source>
</evidence>
<dbReference type="SMART" id="SM00369">
    <property type="entry name" value="LRR_TYP"/>
    <property type="match status" value="6"/>
</dbReference>
<keyword evidence="3" id="KW-0677">Repeat</keyword>
<feature type="compositionally biased region" description="Low complexity" evidence="4">
    <location>
        <begin position="528"/>
        <end position="549"/>
    </location>
</feature>
<evidence type="ECO:0000256" key="3">
    <source>
        <dbReference type="ARBA" id="ARBA00022737"/>
    </source>
</evidence>
<feature type="region of interest" description="Disordered" evidence="4">
    <location>
        <begin position="525"/>
        <end position="806"/>
    </location>
</feature>
<feature type="domain" description="LRRCT" evidence="7">
    <location>
        <begin position="1245"/>
        <end position="1292"/>
    </location>
</feature>
<dbReference type="InterPro" id="IPR000483">
    <property type="entry name" value="Cys-rich_flank_reg_C"/>
</dbReference>
<feature type="chain" id="PRO_5029821247" description="LRRCT domain-containing protein" evidence="6">
    <location>
        <begin position="23"/>
        <end position="1457"/>
    </location>
</feature>
<dbReference type="GO" id="GO:0007616">
    <property type="term" value="P:long-term memory"/>
    <property type="evidence" value="ECO:0007669"/>
    <property type="project" value="TreeGrafter"/>
</dbReference>
<feature type="compositionally biased region" description="Low complexity" evidence="4">
    <location>
        <begin position="714"/>
        <end position="736"/>
    </location>
</feature>
<evidence type="ECO:0000313" key="9">
    <source>
        <dbReference type="Proteomes" id="UP000549394"/>
    </source>
</evidence>
<feature type="compositionally biased region" description="Polar residues" evidence="4">
    <location>
        <begin position="783"/>
        <end position="805"/>
    </location>
</feature>
<keyword evidence="1" id="KW-0433">Leucine-rich repeat</keyword>
<feature type="compositionally biased region" description="Polar residues" evidence="4">
    <location>
        <begin position="672"/>
        <end position="684"/>
    </location>
</feature>
<evidence type="ECO:0000256" key="1">
    <source>
        <dbReference type="ARBA" id="ARBA00022614"/>
    </source>
</evidence>
<dbReference type="Proteomes" id="UP000549394">
    <property type="component" value="Unassembled WGS sequence"/>
</dbReference>
<dbReference type="GO" id="GO:0005886">
    <property type="term" value="C:plasma membrane"/>
    <property type="evidence" value="ECO:0007669"/>
    <property type="project" value="TreeGrafter"/>
</dbReference>
<feature type="compositionally biased region" description="Low complexity" evidence="4">
    <location>
        <begin position="1392"/>
        <end position="1408"/>
    </location>
</feature>
<dbReference type="EMBL" id="CAJFCJ010000006">
    <property type="protein sequence ID" value="CAD5116220.1"/>
    <property type="molecule type" value="Genomic_DNA"/>
</dbReference>
<proteinExistence type="predicted"/>
<feature type="transmembrane region" description="Helical" evidence="5">
    <location>
        <begin position="1421"/>
        <end position="1442"/>
    </location>
</feature>
<evidence type="ECO:0000256" key="5">
    <source>
        <dbReference type="SAM" id="Phobius"/>
    </source>
</evidence>
<feature type="compositionally biased region" description="Low complexity" evidence="4">
    <location>
        <begin position="568"/>
        <end position="591"/>
    </location>
</feature>
<feature type="region of interest" description="Disordered" evidence="4">
    <location>
        <begin position="1384"/>
        <end position="1414"/>
    </location>
</feature>
<feature type="signal peptide" evidence="6">
    <location>
        <begin position="1"/>
        <end position="22"/>
    </location>
</feature>
<accession>A0A7I8VJJ6</accession>
<sequence length="1457" mass="164081">MKMKCILLKTLLFIVIFHLSRQNICEESQRCDCTYEGWKLNVDCYDYEGDFPSLPLNTTSFSLTDSKVEKLPDDAFKNNHFLETVTISYSVLYDIEERAFREAKAIKSVSLIGNKFKRLRANVFRRIDSLRSLILLRNSLHTIDYGFLGGNSMKLVKIGFNRLTEIRRDIFIDAMIEELIVINSSKLIMTNGEFFQWMRNSIKVVSFTNVPVVHPENRLSFKNLRLDKLILRNAGLKDLSKLNGLTTKHLDISNNQIDWSSTKSSNFSIDSLSCETTGLKDLHLLSLAFPRIKTLSAAYNKIESIPSQGLVGLFPLMTKVDFSNNLFTELHPRDVAYLKTANFNYCKLRTIYNEQHGFSKKLTDMLQDGLQLKFNGNKFHCNCQLRWLYDYLKSQRSYSFFSTKCQTPQFSHFINMKESNFSCVAAQIVTFSKFLIGKTSVRLTCEATGDPLPMLQIHFREDGLIKTEKITVRNPDPKFKRNRLSVVYTRDNSVHSDLIAYCVARNEKDTVDAVITLTSLLGITRSQPTPTTMTRKSSTTKPTTLKASSNPTKEFETTPSTSKTVVNTKSFSKTTLTPSPSTTPLPESSSTMDNFKTTVNVETTRRSSKGSSTLSEHHTEPRTTSPSLSKTTTAATTTATTKATTTAATMKVTEDRSTKVTSDSSKTKKSSLQWTTTQMPSSSRGDNKSSQESKTTRRSSKGSSTLSEHHTEPRTTSPSLSTTTTTKATTTAGTMKVTEERSTKVTSESSKTKKSSLQWTTTQMPSSSRGDNESSQEPKKSTESTTSASPISTTLTNAVSTSTKAPSIEESLTKIKVTIIEKGNSKVSLTCKSNLNEKLTLQLFTSKNKSQEFTIVDEQFSIRTDNSNQISFYIGNPSDDDTPALASLNEDCPTICNCRDQSITCPASDENIMEIPKLSANSQFTKLFINKGNLEVLDSSSFQGYDNFEEILLSNCNLKTLHKNTFSKMRNLKSISIWNNDELQSIPEGIFLNNRELQYISMSTNGIQELPRNFVRGLHLITVDLRSLQLKSLHHSVFSNSTMRNLFLSNNRKLSDWDPSEVVMHLNVSHLAINSIPMAKLQHSLDFSTLQAMERLDMSNTEISQLKFLDGVRTTDVIINHNHFESLPLHPQMDWTFLRYCNITNSKLISIDQLPSMPKILHLNLKENSITHLNQLNISKKFPNLEVLILSSNKISVFDANIITGFGSRLRSLFLNSNLLKTIPKPNQPIGEIWPAMKYFDLNENIFTCDCNVAWFYEWSYGNENISAPYCLIQIDQVRLLNEMPREGFNCSPRDIISFNYTMDDERVDVSCGNGDICSNSARISIEDEGYSGTRKTSSESRGAALVSYEYTENTIRLIIRCDISNPTNGTGIISKTKIINIRSKSTEDPQTRTTQTSIKTTSPQKQSLNSTGDSTDYSTIYLAVGLSLICLFIIILAAFAIRNWKIAKKFRKLQME</sequence>
<evidence type="ECO:0000256" key="4">
    <source>
        <dbReference type="SAM" id="MobiDB-lite"/>
    </source>
</evidence>
<keyword evidence="2 6" id="KW-0732">Signal</keyword>
<comment type="caution">
    <text evidence="8">The sequence shown here is derived from an EMBL/GenBank/DDBJ whole genome shotgun (WGS) entry which is preliminary data.</text>
</comment>
<keyword evidence="5" id="KW-0812">Transmembrane</keyword>
<keyword evidence="9" id="KW-1185">Reference proteome</keyword>
<dbReference type="PANTHER" id="PTHR24366:SF158">
    <property type="entry name" value="PLATELET GLYCOPROTEIN IB ALPHA CHAIN-LIKE-RELATED"/>
    <property type="match status" value="1"/>
</dbReference>
<protein>
    <recommendedName>
        <fullName evidence="7">LRRCT domain-containing protein</fullName>
    </recommendedName>
</protein>